<dbReference type="RefSeq" id="XP_027188371.1">
    <property type="nucleotide sequence ID" value="XM_027332570.1"/>
</dbReference>
<comment type="similarity">
    <text evidence="1">Belongs to the mTERF family.</text>
</comment>
<reference evidence="5 6" key="2">
    <citation type="submission" date="2025-04" db="UniProtKB">
        <authorList>
            <consortium name="RefSeq"/>
        </authorList>
    </citation>
    <scope>IDENTIFICATION</scope>
    <source>
        <tissue evidence="5 6">Etiolated seedlings</tissue>
    </source>
</reference>
<proteinExistence type="inferred from homology"/>
<dbReference type="SMART" id="SM00733">
    <property type="entry name" value="Mterf"/>
    <property type="match status" value="5"/>
</dbReference>
<dbReference type="Proteomes" id="UP000087171">
    <property type="component" value="Chromosome Ca3"/>
</dbReference>
<evidence type="ECO:0000313" key="5">
    <source>
        <dbReference type="RefSeq" id="XP_027188370.1"/>
    </source>
</evidence>
<dbReference type="PANTHER" id="PTHR13068">
    <property type="entry name" value="CGI-12 PROTEIN-RELATED"/>
    <property type="match status" value="1"/>
</dbReference>
<dbReference type="InterPro" id="IPR003690">
    <property type="entry name" value="MTERF"/>
</dbReference>
<dbReference type="Gene3D" id="1.25.70.10">
    <property type="entry name" value="Transcription termination factor 3, mitochondrial"/>
    <property type="match status" value="1"/>
</dbReference>
<dbReference type="GO" id="GO:0003676">
    <property type="term" value="F:nucleic acid binding"/>
    <property type="evidence" value="ECO:0007669"/>
    <property type="project" value="InterPro"/>
</dbReference>
<dbReference type="OrthoDB" id="637682at2759"/>
<protein>
    <submittedName>
        <fullName evidence="5 6">Transcription termination factor MTERF5, chloroplastic-like</fullName>
    </submittedName>
</protein>
<keyword evidence="4" id="KW-1185">Reference proteome</keyword>
<keyword evidence="2" id="KW-0804">Transcription</keyword>
<dbReference type="RefSeq" id="XP_073222120.1">
    <property type="nucleotide sequence ID" value="XM_073366019.1"/>
</dbReference>
<accession>A0A1S2XUN5</accession>
<evidence type="ECO:0000256" key="3">
    <source>
        <dbReference type="ARBA" id="ARBA00022946"/>
    </source>
</evidence>
<dbReference type="KEGG" id="cam:101509169"/>
<keyword evidence="3" id="KW-0809">Transit peptide</keyword>
<keyword evidence="2" id="KW-0806">Transcription termination</keyword>
<dbReference type="Pfam" id="PF02536">
    <property type="entry name" value="mTERF"/>
    <property type="match status" value="2"/>
</dbReference>
<organism evidence="4 6">
    <name type="scientific">Cicer arietinum</name>
    <name type="common">Chickpea</name>
    <name type="synonym">Garbanzo</name>
    <dbReference type="NCBI Taxonomy" id="3827"/>
    <lineage>
        <taxon>Eukaryota</taxon>
        <taxon>Viridiplantae</taxon>
        <taxon>Streptophyta</taxon>
        <taxon>Embryophyta</taxon>
        <taxon>Tracheophyta</taxon>
        <taxon>Spermatophyta</taxon>
        <taxon>Magnoliopsida</taxon>
        <taxon>eudicotyledons</taxon>
        <taxon>Gunneridae</taxon>
        <taxon>Pentapetalae</taxon>
        <taxon>rosids</taxon>
        <taxon>fabids</taxon>
        <taxon>Fabales</taxon>
        <taxon>Fabaceae</taxon>
        <taxon>Papilionoideae</taxon>
        <taxon>50 kb inversion clade</taxon>
        <taxon>NPAAA clade</taxon>
        <taxon>Hologalegina</taxon>
        <taxon>IRL clade</taxon>
        <taxon>Cicereae</taxon>
        <taxon>Cicer</taxon>
    </lineage>
</organism>
<dbReference type="PaxDb" id="3827-XP_004494724.1"/>
<dbReference type="FunFam" id="1.25.70.10:FF:000001">
    <property type="entry name" value="Mitochondrial transcription termination factor-like"/>
    <property type="match status" value="1"/>
</dbReference>
<gene>
    <name evidence="5 6" type="primary">LOC101509169</name>
</gene>
<dbReference type="InterPro" id="IPR038538">
    <property type="entry name" value="MTERF_sf"/>
</dbReference>
<reference evidence="4" key="1">
    <citation type="journal article" date="2013" name="Nat. Biotechnol.">
        <title>Draft genome sequence of chickpea (Cicer arietinum) provides a resource for trait improvement.</title>
        <authorList>
            <person name="Varshney R.K."/>
            <person name="Song C."/>
            <person name="Saxena R.K."/>
            <person name="Azam S."/>
            <person name="Yu S."/>
            <person name="Sharpe A.G."/>
            <person name="Cannon S."/>
            <person name="Baek J."/>
            <person name="Rosen B.D."/>
            <person name="Tar'an B."/>
            <person name="Millan T."/>
            <person name="Zhang X."/>
            <person name="Ramsay L.D."/>
            <person name="Iwata A."/>
            <person name="Wang Y."/>
            <person name="Nelson W."/>
            <person name="Farmer A.D."/>
            <person name="Gaur P.M."/>
            <person name="Soderlund C."/>
            <person name="Penmetsa R.V."/>
            <person name="Xu C."/>
            <person name="Bharti A.K."/>
            <person name="He W."/>
            <person name="Winter P."/>
            <person name="Zhao S."/>
            <person name="Hane J.K."/>
            <person name="Carrasquilla-Garcia N."/>
            <person name="Condie J.A."/>
            <person name="Upadhyaya H.D."/>
            <person name="Luo M.C."/>
            <person name="Thudi M."/>
            <person name="Gowda C.L."/>
            <person name="Singh N.P."/>
            <person name="Lichtenzveig J."/>
            <person name="Gali K.K."/>
            <person name="Rubio J."/>
            <person name="Nadarajan N."/>
            <person name="Dolezel J."/>
            <person name="Bansal K.C."/>
            <person name="Xu X."/>
            <person name="Edwards D."/>
            <person name="Zhang G."/>
            <person name="Kahl G."/>
            <person name="Gil J."/>
            <person name="Singh K.B."/>
            <person name="Datta S.K."/>
            <person name="Jackson S.A."/>
            <person name="Wang J."/>
            <person name="Cook D.R."/>
        </authorList>
    </citation>
    <scope>NUCLEOTIDE SEQUENCE [LARGE SCALE GENOMIC DNA]</scope>
    <source>
        <strain evidence="4">cv. CDC Frontier</strain>
    </source>
</reference>
<name>A0A1S2XUN5_CICAR</name>
<dbReference type="GO" id="GO:0006353">
    <property type="term" value="P:DNA-templated transcription termination"/>
    <property type="evidence" value="ECO:0007669"/>
    <property type="project" value="UniProtKB-KW"/>
</dbReference>
<keyword evidence="2" id="KW-0805">Transcription regulation</keyword>
<evidence type="ECO:0000256" key="2">
    <source>
        <dbReference type="ARBA" id="ARBA00022472"/>
    </source>
</evidence>
<dbReference type="PANTHER" id="PTHR13068:SF173">
    <property type="entry name" value="EMB|CAB62602.1"/>
    <property type="match status" value="1"/>
</dbReference>
<sequence>MQSLKLRSLLFYSPFNYSLHPFLFSFSTASLSTPNQTTILHDFLNSNFNFPKSQSLYISKRISSDTLPLKPLSVLNFFKQIGLSESQIHSIIRQRAQILFSDVDKTLKPKIHLFQQLGFQCSDLCDFISKHPTILTASLNKTLVPSVEAIRKIVGNEKDLIHVLCKCGRILPKYQLFVANAAFLERWGIFGDQLLILLKRQSRLLTATQSSIRNYVLQAVDLGFEENSRMLVHALHTLSGLNPKTFRRKMDFIQGFGFSKDECLQMFKKAPALLRTSEKKLKVGMEFFLKTVMLPKSALVQRPVILMYSIEDRVFPRYRVFQLLKAQNLCRKVPSFIHVLCLSEDMFLDKYISRFKENAEPLLIAYKEEHYQEA</sequence>
<dbReference type="RefSeq" id="XP_027188370.1">
    <property type="nucleotide sequence ID" value="XM_027332569.1"/>
</dbReference>
<dbReference type="GeneID" id="101509169"/>
<evidence type="ECO:0000256" key="1">
    <source>
        <dbReference type="ARBA" id="ARBA00007692"/>
    </source>
</evidence>
<evidence type="ECO:0000313" key="4">
    <source>
        <dbReference type="Proteomes" id="UP000087171"/>
    </source>
</evidence>
<dbReference type="eggNOG" id="KOG1267">
    <property type="taxonomic scope" value="Eukaryota"/>
</dbReference>
<evidence type="ECO:0000313" key="6">
    <source>
        <dbReference type="RefSeq" id="XP_027188371.1"/>
    </source>
</evidence>
<dbReference type="AlphaFoldDB" id="A0A1S2XUN5"/>
<dbReference type="STRING" id="3827.A0A1S2XUN5"/>